<feature type="DNA-binding region" description="H-T-H motif" evidence="4">
    <location>
        <begin position="39"/>
        <end position="58"/>
    </location>
</feature>
<evidence type="ECO:0000259" key="5">
    <source>
        <dbReference type="PROSITE" id="PS50977"/>
    </source>
</evidence>
<dbReference type="Gene3D" id="1.10.10.60">
    <property type="entry name" value="Homeodomain-like"/>
    <property type="match status" value="1"/>
</dbReference>
<keyword evidence="1" id="KW-0805">Transcription regulation</keyword>
<evidence type="ECO:0000256" key="2">
    <source>
        <dbReference type="ARBA" id="ARBA00023125"/>
    </source>
</evidence>
<proteinExistence type="predicted"/>
<evidence type="ECO:0000313" key="7">
    <source>
        <dbReference type="Proteomes" id="UP001428817"/>
    </source>
</evidence>
<evidence type="ECO:0000256" key="4">
    <source>
        <dbReference type="PROSITE-ProRule" id="PRU00335"/>
    </source>
</evidence>
<sequence length="216" mass="23247">MAAVETVQGLRAAKKRETHDAIASAATRLFMQRGFEDVTIAEIAAAARVAKMTVTNYFPRKEDLALDRHEELVSAVAAPVERRAPGESVLAAARAGYAARLATRDPTLGFSSVEWAGMLFGSRALRARLREIHEQAEDALARVLAEQTGDAGLTPRLVAAQLVATERLLLTEALRRSLAGEGADQVYAALAEASREAFERLERGLGDYGLDTAQSD</sequence>
<name>A0ABP9QEP8_9PSEU</name>
<dbReference type="Proteomes" id="UP001428817">
    <property type="component" value="Unassembled WGS sequence"/>
</dbReference>
<dbReference type="InterPro" id="IPR009057">
    <property type="entry name" value="Homeodomain-like_sf"/>
</dbReference>
<evidence type="ECO:0000256" key="1">
    <source>
        <dbReference type="ARBA" id="ARBA00023015"/>
    </source>
</evidence>
<dbReference type="Pfam" id="PF00440">
    <property type="entry name" value="TetR_N"/>
    <property type="match status" value="1"/>
</dbReference>
<keyword evidence="7" id="KW-1185">Reference proteome</keyword>
<dbReference type="PROSITE" id="PS50977">
    <property type="entry name" value="HTH_TETR_2"/>
    <property type="match status" value="1"/>
</dbReference>
<reference evidence="7" key="1">
    <citation type="journal article" date="2019" name="Int. J. Syst. Evol. Microbiol.">
        <title>The Global Catalogue of Microorganisms (GCM) 10K type strain sequencing project: providing services to taxonomists for standard genome sequencing and annotation.</title>
        <authorList>
            <consortium name="The Broad Institute Genomics Platform"/>
            <consortium name="The Broad Institute Genome Sequencing Center for Infectious Disease"/>
            <person name="Wu L."/>
            <person name="Ma J."/>
        </authorList>
    </citation>
    <scope>NUCLEOTIDE SEQUENCE [LARGE SCALE GENOMIC DNA]</scope>
    <source>
        <strain evidence="7">JCM 18303</strain>
    </source>
</reference>
<gene>
    <name evidence="6" type="ORF">GCM10023321_43740</name>
</gene>
<dbReference type="PANTHER" id="PTHR30055:SF234">
    <property type="entry name" value="HTH-TYPE TRANSCRIPTIONAL REGULATOR BETI"/>
    <property type="match status" value="1"/>
</dbReference>
<evidence type="ECO:0000256" key="3">
    <source>
        <dbReference type="ARBA" id="ARBA00023163"/>
    </source>
</evidence>
<dbReference type="EMBL" id="BAABJP010000020">
    <property type="protein sequence ID" value="GAA5160652.1"/>
    <property type="molecule type" value="Genomic_DNA"/>
</dbReference>
<comment type="caution">
    <text evidence="6">The sequence shown here is derived from an EMBL/GenBank/DDBJ whole genome shotgun (WGS) entry which is preliminary data.</text>
</comment>
<dbReference type="SUPFAM" id="SSF46689">
    <property type="entry name" value="Homeodomain-like"/>
    <property type="match status" value="1"/>
</dbReference>
<accession>A0ABP9QEP8</accession>
<dbReference type="PRINTS" id="PR00455">
    <property type="entry name" value="HTHTETR"/>
</dbReference>
<organism evidence="6 7">
    <name type="scientific">Pseudonocardia eucalypti</name>
    <dbReference type="NCBI Taxonomy" id="648755"/>
    <lineage>
        <taxon>Bacteria</taxon>
        <taxon>Bacillati</taxon>
        <taxon>Actinomycetota</taxon>
        <taxon>Actinomycetes</taxon>
        <taxon>Pseudonocardiales</taxon>
        <taxon>Pseudonocardiaceae</taxon>
        <taxon>Pseudonocardia</taxon>
    </lineage>
</organism>
<keyword evidence="2 4" id="KW-0238">DNA-binding</keyword>
<dbReference type="Gene3D" id="1.10.357.10">
    <property type="entry name" value="Tetracycline Repressor, domain 2"/>
    <property type="match status" value="1"/>
</dbReference>
<protein>
    <submittedName>
        <fullName evidence="6">TetR family transcriptional regulator</fullName>
    </submittedName>
</protein>
<keyword evidence="3" id="KW-0804">Transcription</keyword>
<feature type="domain" description="HTH tetR-type" evidence="5">
    <location>
        <begin position="16"/>
        <end position="76"/>
    </location>
</feature>
<dbReference type="InterPro" id="IPR001647">
    <property type="entry name" value="HTH_TetR"/>
</dbReference>
<dbReference type="PANTHER" id="PTHR30055">
    <property type="entry name" value="HTH-TYPE TRANSCRIPTIONAL REGULATOR RUTR"/>
    <property type="match status" value="1"/>
</dbReference>
<evidence type="ECO:0000313" key="6">
    <source>
        <dbReference type="EMBL" id="GAA5160652.1"/>
    </source>
</evidence>
<dbReference type="InterPro" id="IPR050109">
    <property type="entry name" value="HTH-type_TetR-like_transc_reg"/>
</dbReference>